<dbReference type="PIRSF" id="PIRSF036692">
    <property type="entry name" value="SDH_B"/>
    <property type="match status" value="1"/>
</dbReference>
<dbReference type="InterPro" id="IPR029009">
    <property type="entry name" value="ASB_dom_sf"/>
</dbReference>
<evidence type="ECO:0000313" key="15">
    <source>
        <dbReference type="Proteomes" id="UP001224418"/>
    </source>
</evidence>
<evidence type="ECO:0000256" key="8">
    <source>
        <dbReference type="ARBA" id="ARBA00023014"/>
    </source>
</evidence>
<dbReference type="Gene3D" id="3.30.1330.90">
    <property type="entry name" value="D-3-phosphoglycerate dehydrogenase, domain 3"/>
    <property type="match status" value="1"/>
</dbReference>
<dbReference type="InterPro" id="IPR045865">
    <property type="entry name" value="ACT-like_dom_sf"/>
</dbReference>
<evidence type="ECO:0000256" key="10">
    <source>
        <dbReference type="ARBA" id="ARBA00049406"/>
    </source>
</evidence>
<evidence type="ECO:0000259" key="13">
    <source>
        <dbReference type="PROSITE" id="PS51671"/>
    </source>
</evidence>
<evidence type="ECO:0000256" key="3">
    <source>
        <dbReference type="ARBA" id="ARBA00008636"/>
    </source>
</evidence>
<evidence type="ECO:0000256" key="1">
    <source>
        <dbReference type="ARBA" id="ARBA00001966"/>
    </source>
</evidence>
<dbReference type="PROSITE" id="PS51671">
    <property type="entry name" value="ACT"/>
    <property type="match status" value="1"/>
</dbReference>
<dbReference type="RefSeq" id="WP_307357428.1">
    <property type="nucleotide sequence ID" value="NZ_BAAACJ010000050.1"/>
</dbReference>
<reference evidence="14 15" key="1">
    <citation type="submission" date="2023-07" db="EMBL/GenBank/DDBJ databases">
        <title>Genomic Encyclopedia of Type Strains, Phase IV (KMG-IV): sequencing the most valuable type-strain genomes for metagenomic binning, comparative biology and taxonomic classification.</title>
        <authorList>
            <person name="Goeker M."/>
        </authorList>
    </citation>
    <scope>NUCLEOTIDE SEQUENCE [LARGE SCALE GENOMIC DNA]</scope>
    <source>
        <strain evidence="14 15">DSM 1400</strain>
    </source>
</reference>
<dbReference type="InterPro" id="IPR004643">
    <property type="entry name" value="Fe-S_L-Ser_bsu"/>
</dbReference>
<dbReference type="Pfam" id="PF03315">
    <property type="entry name" value="SDH_beta"/>
    <property type="match status" value="1"/>
</dbReference>
<evidence type="ECO:0000256" key="5">
    <source>
        <dbReference type="ARBA" id="ARBA00022485"/>
    </source>
</evidence>
<sequence>MKKYGAFDILGPIMIGPSSSHTAGAARLGKVARCIAGNNFNRVEFYLHGSFAHTYKGHGTDKALVAGVLGMEPHDERLRNSIELAEKKGLKVDFKTIELENSHPNTAKMVFYKDNTELIDVVGSSIGGGSIKITFVDGYEVDLTGDYPAIIIRQHDRKGVISNVTKVLAQNNINIATMSVNRNNKGKEAFTILQCDSNIPENLVKEISQLENIISVRAVNPVSE</sequence>
<evidence type="ECO:0000256" key="9">
    <source>
        <dbReference type="ARBA" id="ARBA00023239"/>
    </source>
</evidence>
<dbReference type="InterPro" id="IPR002912">
    <property type="entry name" value="ACT_dom"/>
</dbReference>
<keyword evidence="9 11" id="KW-0456">Lyase</keyword>
<keyword evidence="15" id="KW-1185">Reference proteome</keyword>
<dbReference type="InterPro" id="IPR005131">
    <property type="entry name" value="Ser_deHydtase_bsu"/>
</dbReference>
<keyword evidence="7 11" id="KW-0408">Iron</keyword>
<keyword evidence="8 11" id="KW-0411">Iron-sulfur</keyword>
<protein>
    <recommendedName>
        <fullName evidence="11">L-serine deaminase</fullName>
    </recommendedName>
</protein>
<evidence type="ECO:0000256" key="7">
    <source>
        <dbReference type="ARBA" id="ARBA00023004"/>
    </source>
</evidence>
<name>A0ABU0JV79_HATLI</name>
<keyword evidence="5 11" id="KW-0004">4Fe-4S</keyword>
<comment type="pathway">
    <text evidence="2 11">Carbohydrate biosynthesis; gluconeogenesis.</text>
</comment>
<dbReference type="PANTHER" id="PTHR30182">
    <property type="entry name" value="L-SERINE DEHYDRATASE"/>
    <property type="match status" value="1"/>
</dbReference>
<dbReference type="InterPro" id="IPR051318">
    <property type="entry name" value="Fe-S_L-Ser"/>
</dbReference>
<accession>A0ABU0JV79</accession>
<dbReference type="PANTHER" id="PTHR30182:SF12">
    <property type="entry name" value="L-SERINE DEHYDRATASE, BETA CHAIN-RELATED"/>
    <property type="match status" value="1"/>
</dbReference>
<dbReference type="CDD" id="cd04903">
    <property type="entry name" value="ACT_LSD"/>
    <property type="match status" value="1"/>
</dbReference>
<feature type="domain" description="ACT" evidence="13">
    <location>
        <begin position="149"/>
        <end position="224"/>
    </location>
</feature>
<dbReference type="SUPFAM" id="SSF55021">
    <property type="entry name" value="ACT-like"/>
    <property type="match status" value="1"/>
</dbReference>
<comment type="similarity">
    <text evidence="3 11 12">Belongs to the iron-sulfur dependent L-serine dehydratase family.</text>
</comment>
<keyword evidence="4 11" id="KW-0312">Gluconeogenesis</keyword>
<dbReference type="EMBL" id="JAUSWN010000045">
    <property type="protein sequence ID" value="MDQ0481026.1"/>
    <property type="molecule type" value="Genomic_DNA"/>
</dbReference>
<evidence type="ECO:0000256" key="12">
    <source>
        <dbReference type="RuleBase" id="RU366059"/>
    </source>
</evidence>
<comment type="cofactor">
    <cofactor evidence="1 12">
        <name>[4Fe-4S] cluster</name>
        <dbReference type="ChEBI" id="CHEBI:49883"/>
    </cofactor>
</comment>
<dbReference type="GO" id="GO:0003941">
    <property type="term" value="F:L-serine ammonia-lyase activity"/>
    <property type="evidence" value="ECO:0007669"/>
    <property type="project" value="UniProtKB-EC"/>
</dbReference>
<comment type="caution">
    <text evidence="14">The sequence shown here is derived from an EMBL/GenBank/DDBJ whole genome shotgun (WGS) entry which is preliminary data.</text>
</comment>
<evidence type="ECO:0000256" key="2">
    <source>
        <dbReference type="ARBA" id="ARBA00004742"/>
    </source>
</evidence>
<dbReference type="Gene3D" id="3.30.70.260">
    <property type="match status" value="1"/>
</dbReference>
<dbReference type="Pfam" id="PF01842">
    <property type="entry name" value="ACT"/>
    <property type="match status" value="1"/>
</dbReference>
<dbReference type="SUPFAM" id="SSF143548">
    <property type="entry name" value="Serine metabolism enzymes domain"/>
    <property type="match status" value="1"/>
</dbReference>
<evidence type="ECO:0000313" key="14">
    <source>
        <dbReference type="EMBL" id="MDQ0481026.1"/>
    </source>
</evidence>
<evidence type="ECO:0000256" key="4">
    <source>
        <dbReference type="ARBA" id="ARBA00022432"/>
    </source>
</evidence>
<evidence type="ECO:0000256" key="11">
    <source>
        <dbReference type="PIRNR" id="PIRNR036692"/>
    </source>
</evidence>
<keyword evidence="6 11" id="KW-0479">Metal-binding</keyword>
<proteinExistence type="inferred from homology"/>
<gene>
    <name evidence="14" type="ORF">QOZ93_002792</name>
</gene>
<comment type="catalytic activity">
    <reaction evidence="10 11 12">
        <text>L-serine = pyruvate + NH4(+)</text>
        <dbReference type="Rhea" id="RHEA:19169"/>
        <dbReference type="ChEBI" id="CHEBI:15361"/>
        <dbReference type="ChEBI" id="CHEBI:28938"/>
        <dbReference type="ChEBI" id="CHEBI:33384"/>
        <dbReference type="EC" id="4.3.1.17"/>
    </reaction>
</comment>
<dbReference type="NCBIfam" id="TIGR00719">
    <property type="entry name" value="sda_beta"/>
    <property type="match status" value="1"/>
</dbReference>
<organism evidence="14 15">
    <name type="scientific">Hathewaya limosa</name>
    <name type="common">Clostridium limosum</name>
    <dbReference type="NCBI Taxonomy" id="1536"/>
    <lineage>
        <taxon>Bacteria</taxon>
        <taxon>Bacillati</taxon>
        <taxon>Bacillota</taxon>
        <taxon>Clostridia</taxon>
        <taxon>Eubacteriales</taxon>
        <taxon>Clostridiaceae</taxon>
        <taxon>Hathewaya</taxon>
    </lineage>
</organism>
<dbReference type="Proteomes" id="UP001224418">
    <property type="component" value="Unassembled WGS sequence"/>
</dbReference>
<evidence type="ECO:0000256" key="6">
    <source>
        <dbReference type="ARBA" id="ARBA00022723"/>
    </source>
</evidence>